<name>A0A934J852_9BACL</name>
<accession>A0A934J852</accession>
<keyword evidence="2" id="KW-0804">Transcription</keyword>
<dbReference type="AlphaFoldDB" id="A0A934J852"/>
<dbReference type="RefSeq" id="WP_199021079.1">
    <property type="nucleotide sequence ID" value="NZ_JAELUP010000103.1"/>
</dbReference>
<comment type="caution">
    <text evidence="4">The sequence shown here is derived from an EMBL/GenBank/DDBJ whole genome shotgun (WGS) entry which is preliminary data.</text>
</comment>
<evidence type="ECO:0000256" key="1">
    <source>
        <dbReference type="ARBA" id="ARBA00023015"/>
    </source>
</evidence>
<sequence length="223" mass="25010">MKQKESNKESATKTRRAIIDMLKQRGGMDVLTLASEFSLSGMAIRKQLNMLEEEGVVTSIEEARPMGRPAKLWVLTSAANQFFPSGYSDLSISLIQSIEEAFGHSGLDRLLEVRNANMKRLYSEQISETYNLKERLVKLASIRTREGYLAEVQEQEDGSYLMVEKHCPICEAAAACAGLCKNELQLFRTILGEGVHIERIEHIVSGGRRCVYSVKAPYILHTP</sequence>
<proteinExistence type="predicted"/>
<reference evidence="4" key="1">
    <citation type="submission" date="2020-12" db="EMBL/GenBank/DDBJ databases">
        <authorList>
            <person name="Huq M.A."/>
        </authorList>
    </citation>
    <scope>NUCLEOTIDE SEQUENCE</scope>
    <source>
        <strain evidence="4">MAHUQ-46</strain>
    </source>
</reference>
<gene>
    <name evidence="4" type="ORF">JFN88_20255</name>
</gene>
<dbReference type="GO" id="GO:0003700">
    <property type="term" value="F:DNA-binding transcription factor activity"/>
    <property type="evidence" value="ECO:0007669"/>
    <property type="project" value="InterPro"/>
</dbReference>
<dbReference type="SUPFAM" id="SSF46785">
    <property type="entry name" value="Winged helix' DNA-binding domain"/>
    <property type="match status" value="1"/>
</dbReference>
<feature type="domain" description="HTH deoR-type" evidence="3">
    <location>
        <begin position="17"/>
        <end position="58"/>
    </location>
</feature>
<organism evidence="4 5">
    <name type="scientific">Paenibacillus roseus</name>
    <dbReference type="NCBI Taxonomy" id="2798579"/>
    <lineage>
        <taxon>Bacteria</taxon>
        <taxon>Bacillati</taxon>
        <taxon>Bacillota</taxon>
        <taxon>Bacilli</taxon>
        <taxon>Bacillales</taxon>
        <taxon>Paenibacillaceae</taxon>
        <taxon>Paenibacillus</taxon>
    </lineage>
</organism>
<dbReference type="InterPro" id="IPR036388">
    <property type="entry name" value="WH-like_DNA-bd_sf"/>
</dbReference>
<dbReference type="InterPro" id="IPR001034">
    <property type="entry name" value="DeoR_HTH"/>
</dbReference>
<keyword evidence="5" id="KW-1185">Reference proteome</keyword>
<evidence type="ECO:0000313" key="5">
    <source>
        <dbReference type="Proteomes" id="UP000640274"/>
    </source>
</evidence>
<dbReference type="Proteomes" id="UP000640274">
    <property type="component" value="Unassembled WGS sequence"/>
</dbReference>
<evidence type="ECO:0000313" key="4">
    <source>
        <dbReference type="EMBL" id="MBJ6363544.1"/>
    </source>
</evidence>
<dbReference type="EMBL" id="JAELUP010000103">
    <property type="protein sequence ID" value="MBJ6363544.1"/>
    <property type="molecule type" value="Genomic_DNA"/>
</dbReference>
<dbReference type="InterPro" id="IPR036390">
    <property type="entry name" value="WH_DNA-bd_sf"/>
</dbReference>
<evidence type="ECO:0000256" key="2">
    <source>
        <dbReference type="ARBA" id="ARBA00023163"/>
    </source>
</evidence>
<dbReference type="Pfam" id="PF08220">
    <property type="entry name" value="HTH_DeoR"/>
    <property type="match status" value="1"/>
</dbReference>
<protein>
    <submittedName>
        <fullName evidence="4">DeoR family transcriptional regulator</fullName>
    </submittedName>
</protein>
<keyword evidence="1" id="KW-0805">Transcription regulation</keyword>
<evidence type="ECO:0000259" key="3">
    <source>
        <dbReference type="Pfam" id="PF08220"/>
    </source>
</evidence>
<dbReference type="Gene3D" id="1.10.10.10">
    <property type="entry name" value="Winged helix-like DNA-binding domain superfamily/Winged helix DNA-binding domain"/>
    <property type="match status" value="1"/>
</dbReference>